<evidence type="ECO:0000313" key="2">
    <source>
        <dbReference type="EMBL" id="MEQ2205577.1"/>
    </source>
</evidence>
<name>A0ABV0RBQ1_9TELE</name>
<keyword evidence="3" id="KW-1185">Reference proteome</keyword>
<gene>
    <name evidence="2" type="ORF">XENOCAPTIV_003999</name>
</gene>
<dbReference type="InterPro" id="IPR011009">
    <property type="entry name" value="Kinase-like_dom_sf"/>
</dbReference>
<dbReference type="PRINTS" id="PR00109">
    <property type="entry name" value="TYRKINASE"/>
</dbReference>
<dbReference type="EMBL" id="JAHRIN010042151">
    <property type="protein sequence ID" value="MEQ2205577.1"/>
    <property type="molecule type" value="Genomic_DNA"/>
</dbReference>
<feature type="domain" description="Protein kinase" evidence="1">
    <location>
        <begin position="96"/>
        <end position="350"/>
    </location>
</feature>
<organism evidence="2 3">
    <name type="scientific">Xenoophorus captivus</name>
    <dbReference type="NCBI Taxonomy" id="1517983"/>
    <lineage>
        <taxon>Eukaryota</taxon>
        <taxon>Metazoa</taxon>
        <taxon>Chordata</taxon>
        <taxon>Craniata</taxon>
        <taxon>Vertebrata</taxon>
        <taxon>Euteleostomi</taxon>
        <taxon>Actinopterygii</taxon>
        <taxon>Neopterygii</taxon>
        <taxon>Teleostei</taxon>
        <taxon>Neoteleostei</taxon>
        <taxon>Acanthomorphata</taxon>
        <taxon>Ovalentaria</taxon>
        <taxon>Atherinomorphae</taxon>
        <taxon>Cyprinodontiformes</taxon>
        <taxon>Goodeidae</taxon>
        <taxon>Xenoophorus</taxon>
    </lineage>
</organism>
<protein>
    <recommendedName>
        <fullName evidence="1">Protein kinase domain-containing protein</fullName>
    </recommendedName>
</protein>
<dbReference type="Gene3D" id="1.10.510.10">
    <property type="entry name" value="Transferase(Phosphotransferase) domain 1"/>
    <property type="match status" value="1"/>
</dbReference>
<feature type="non-terminal residue" evidence="2">
    <location>
        <position position="1"/>
    </location>
</feature>
<accession>A0ABV0RBQ1</accession>
<dbReference type="PANTHER" id="PTHR45807">
    <property type="entry name" value="TYROSINE-PROTEIN KINASE HOPSCOTCH"/>
    <property type="match status" value="1"/>
</dbReference>
<proteinExistence type="predicted"/>
<dbReference type="PROSITE" id="PS50011">
    <property type="entry name" value="PROTEIN_KINASE_DOM"/>
    <property type="match status" value="1"/>
</dbReference>
<evidence type="ECO:0000313" key="3">
    <source>
        <dbReference type="Proteomes" id="UP001434883"/>
    </source>
</evidence>
<evidence type="ECO:0000259" key="1">
    <source>
        <dbReference type="PROSITE" id="PS50011"/>
    </source>
</evidence>
<dbReference type="SUPFAM" id="SSF56112">
    <property type="entry name" value="Protein kinase-like (PK-like)"/>
    <property type="match status" value="1"/>
</dbReference>
<comment type="caution">
    <text evidence="2">The sequence shown here is derived from an EMBL/GenBank/DDBJ whole genome shotgun (WGS) entry which is preliminary data.</text>
</comment>
<dbReference type="Pfam" id="PF07714">
    <property type="entry name" value="PK_Tyr_Ser-Thr"/>
    <property type="match status" value="1"/>
</dbReference>
<dbReference type="InterPro" id="IPR051286">
    <property type="entry name" value="JAK"/>
</dbReference>
<dbReference type="InterPro" id="IPR000719">
    <property type="entry name" value="Prot_kinase_dom"/>
</dbReference>
<dbReference type="InterPro" id="IPR001245">
    <property type="entry name" value="Ser-Thr/Tyr_kinase_cat_dom"/>
</dbReference>
<sequence>YKSFLPRCMRNRIQEYNLLTRKRIRYRFRRFIQQFSECKATVCNLKLKYLMSLELLLPSLYSERFRVTDLSSREVTIVVKGNEGIHWSKGKGEEGAEENESLGQGTFTKLFRGVKKEVGNYGEVHQMDVAVKILDKAHRSFSEVGHVGMSELINDHFKSLWMEINCSRFLPQSFFEAASMMSQLSHKHLLLIYGVCVCGDENMMVQEYGKFGSLDIYLKKKKNCVNITWKLEVAKQLAWAMHYLEDKNVVHGNVCAKNVLLIREEDRKTGSLPFIKLSDPGISVNVLPREVLVERIPWVPPECIENPQNLSLATDKWGFGTTLWEICSGGEKPLSSLDSSKVTQPDRQTD</sequence>
<dbReference type="InterPro" id="IPR041046">
    <property type="entry name" value="FERM_F2"/>
</dbReference>
<reference evidence="2 3" key="1">
    <citation type="submission" date="2021-06" db="EMBL/GenBank/DDBJ databases">
        <authorList>
            <person name="Palmer J.M."/>
        </authorList>
    </citation>
    <scope>NUCLEOTIDE SEQUENCE [LARGE SCALE GENOMIC DNA]</scope>
    <source>
        <strain evidence="2 3">XC_2019</strain>
        <tissue evidence="2">Muscle</tissue>
    </source>
</reference>
<dbReference type="Proteomes" id="UP001434883">
    <property type="component" value="Unassembled WGS sequence"/>
</dbReference>
<dbReference type="Pfam" id="PF18377">
    <property type="entry name" value="FERM_F2"/>
    <property type="match status" value="1"/>
</dbReference>
<dbReference type="PANTHER" id="PTHR45807:SF2">
    <property type="entry name" value="TYROSINE-PROTEIN KINASE"/>
    <property type="match status" value="1"/>
</dbReference>
<dbReference type="Gene3D" id="3.30.200.20">
    <property type="entry name" value="Phosphorylase Kinase, domain 1"/>
    <property type="match status" value="1"/>
</dbReference>